<dbReference type="Proteomes" id="UP000609346">
    <property type="component" value="Unassembled WGS sequence"/>
</dbReference>
<proteinExistence type="predicted"/>
<comment type="caution">
    <text evidence="3">The sequence shown here is derived from an EMBL/GenBank/DDBJ whole genome shotgun (WGS) entry which is preliminary data.</text>
</comment>
<gene>
    <name evidence="3" type="ORF">H8B09_17770</name>
</gene>
<keyword evidence="4" id="KW-1185">Reference proteome</keyword>
<accession>A0ABR8MZU6</accession>
<feature type="compositionally biased region" description="Polar residues" evidence="1">
    <location>
        <begin position="37"/>
        <end position="51"/>
    </location>
</feature>
<evidence type="ECO:0000313" key="3">
    <source>
        <dbReference type="EMBL" id="MBD3920617.1"/>
    </source>
</evidence>
<evidence type="ECO:0008006" key="5">
    <source>
        <dbReference type="Google" id="ProtNLM"/>
    </source>
</evidence>
<name>A0ABR8MZU6_9BACL</name>
<feature type="signal peptide" evidence="2">
    <location>
        <begin position="1"/>
        <end position="34"/>
    </location>
</feature>
<dbReference type="EMBL" id="JACXZA010000004">
    <property type="protein sequence ID" value="MBD3920617.1"/>
    <property type="molecule type" value="Genomic_DNA"/>
</dbReference>
<feature type="region of interest" description="Disordered" evidence="1">
    <location>
        <begin position="37"/>
        <end position="71"/>
    </location>
</feature>
<evidence type="ECO:0000256" key="1">
    <source>
        <dbReference type="SAM" id="MobiDB-lite"/>
    </source>
</evidence>
<keyword evidence="2" id="KW-0732">Signal</keyword>
<feature type="chain" id="PRO_5045404901" description="DUF3887 domain-containing protein" evidence="2">
    <location>
        <begin position="35"/>
        <end position="185"/>
    </location>
</feature>
<sequence>MRSHRLPTFRRFLHGSIGAAIVLALCLLAGCGSANDNESSSAKTDSNTTVGSQQSTASPAATPAAVDKSNPYETAGINDPAAFEQMFTSVQQAIAAGDQTLVASYGLYPIRVNYADGTSEQIADAKQFIAKYDKIVTPAVVTAMKDQAIAKLFVNWQGVMAGAGQIWFGATADTPQRYGIIAVNP</sequence>
<evidence type="ECO:0000256" key="2">
    <source>
        <dbReference type="SAM" id="SignalP"/>
    </source>
</evidence>
<dbReference type="RefSeq" id="WP_191204903.1">
    <property type="nucleotide sequence ID" value="NZ_JACXZA010000004.1"/>
</dbReference>
<evidence type="ECO:0000313" key="4">
    <source>
        <dbReference type="Proteomes" id="UP000609346"/>
    </source>
</evidence>
<feature type="compositionally biased region" description="Low complexity" evidence="1">
    <location>
        <begin position="52"/>
        <end position="65"/>
    </location>
</feature>
<organism evidence="3 4">
    <name type="scientific">Paenibacillus terricola</name>
    <dbReference type="NCBI Taxonomy" id="2763503"/>
    <lineage>
        <taxon>Bacteria</taxon>
        <taxon>Bacillati</taxon>
        <taxon>Bacillota</taxon>
        <taxon>Bacilli</taxon>
        <taxon>Bacillales</taxon>
        <taxon>Paenibacillaceae</taxon>
        <taxon>Paenibacillus</taxon>
    </lineage>
</organism>
<protein>
    <recommendedName>
        <fullName evidence="5">DUF3887 domain-containing protein</fullName>
    </recommendedName>
</protein>
<dbReference type="PROSITE" id="PS51257">
    <property type="entry name" value="PROKAR_LIPOPROTEIN"/>
    <property type="match status" value="1"/>
</dbReference>
<reference evidence="3 4" key="1">
    <citation type="submission" date="2020-09" db="EMBL/GenBank/DDBJ databases">
        <title>Paenibacillus sp. strain PR3 16S rRNA gene Genome sequencing and assembly.</title>
        <authorList>
            <person name="Kim J."/>
        </authorList>
    </citation>
    <scope>NUCLEOTIDE SEQUENCE [LARGE SCALE GENOMIC DNA]</scope>
    <source>
        <strain evidence="3 4">PR3</strain>
    </source>
</reference>